<gene>
    <name evidence="3" type="ORF">AHMF7605_04970</name>
</gene>
<dbReference type="SUPFAM" id="SSF53254">
    <property type="entry name" value="Phosphoglycerate mutase-like"/>
    <property type="match status" value="1"/>
</dbReference>
<evidence type="ECO:0000313" key="3">
    <source>
        <dbReference type="EMBL" id="PSR52924.1"/>
    </source>
</evidence>
<evidence type="ECO:0000313" key="4">
    <source>
        <dbReference type="Proteomes" id="UP000240357"/>
    </source>
</evidence>
<dbReference type="OrthoDB" id="9810154at2"/>
<dbReference type="Proteomes" id="UP000240357">
    <property type="component" value="Unassembled WGS sequence"/>
</dbReference>
<proteinExistence type="predicted"/>
<feature type="binding site" evidence="2">
    <location>
        <position position="59"/>
    </location>
    <ligand>
        <name>substrate</name>
    </ligand>
</feature>
<dbReference type="RefSeq" id="WP_106927032.1">
    <property type="nucleotide sequence ID" value="NZ_PYFT01000001.1"/>
</dbReference>
<evidence type="ECO:0000256" key="2">
    <source>
        <dbReference type="PIRSR" id="PIRSR613078-2"/>
    </source>
</evidence>
<dbReference type="GO" id="GO:0016787">
    <property type="term" value="F:hydrolase activity"/>
    <property type="evidence" value="ECO:0007669"/>
    <property type="project" value="UniProtKB-KW"/>
</dbReference>
<dbReference type="PANTHER" id="PTHR20935:SF1">
    <property type="entry name" value="SLL1549 PROTEIN"/>
    <property type="match status" value="1"/>
</dbReference>
<dbReference type="Gene3D" id="3.40.50.1240">
    <property type="entry name" value="Phosphoglycerate mutase-like"/>
    <property type="match status" value="1"/>
</dbReference>
<comment type="caution">
    <text evidence="3">The sequence shown here is derived from an EMBL/GenBank/DDBJ whole genome shotgun (WGS) entry which is preliminary data.</text>
</comment>
<name>A0A2T2YBP5_9BACT</name>
<dbReference type="CDD" id="cd07067">
    <property type="entry name" value="HP_PGM_like"/>
    <property type="match status" value="1"/>
</dbReference>
<accession>A0A2T2YBP5</accession>
<organism evidence="3 4">
    <name type="scientific">Adhaeribacter arboris</name>
    <dbReference type="NCBI Taxonomy" id="2072846"/>
    <lineage>
        <taxon>Bacteria</taxon>
        <taxon>Pseudomonadati</taxon>
        <taxon>Bacteroidota</taxon>
        <taxon>Cytophagia</taxon>
        <taxon>Cytophagales</taxon>
        <taxon>Hymenobacteraceae</taxon>
        <taxon>Adhaeribacter</taxon>
    </lineage>
</organism>
<protein>
    <recommendedName>
        <fullName evidence="5">Phosphohistidine phosphatase</fullName>
    </recommendedName>
</protein>
<dbReference type="InterPro" id="IPR029033">
    <property type="entry name" value="His_PPase_superfam"/>
</dbReference>
<dbReference type="Pfam" id="PF00300">
    <property type="entry name" value="His_Phos_1"/>
    <property type="match status" value="1"/>
</dbReference>
<dbReference type="AlphaFoldDB" id="A0A2T2YBP5"/>
<reference evidence="3 4" key="1">
    <citation type="submission" date="2018-03" db="EMBL/GenBank/DDBJ databases">
        <title>Adhaeribacter sp. HMF7605 Genome sequencing and assembly.</title>
        <authorList>
            <person name="Kang H."/>
            <person name="Kang J."/>
            <person name="Cha I."/>
            <person name="Kim H."/>
            <person name="Joh K."/>
        </authorList>
    </citation>
    <scope>NUCLEOTIDE SEQUENCE [LARGE SCALE GENOMIC DNA]</scope>
    <source>
        <strain evidence="3 4">HMF7605</strain>
    </source>
</reference>
<keyword evidence="4" id="KW-1185">Reference proteome</keyword>
<dbReference type="InterPro" id="IPR051021">
    <property type="entry name" value="Mito_Ser/Thr_phosphatase"/>
</dbReference>
<evidence type="ECO:0000256" key="1">
    <source>
        <dbReference type="ARBA" id="ARBA00022801"/>
    </source>
</evidence>
<evidence type="ECO:0008006" key="5">
    <source>
        <dbReference type="Google" id="ProtNLM"/>
    </source>
</evidence>
<sequence length="163" mass="18692">MRYHLFICRHAKAENPTFHQADYDRDLTEQGRLEASQAGEWLQQSGHKPDLIVCSSARRTLSTASIIANKINYYQRDILSIRELYDSTKTKLLHYLTKIDKNHSNVLLVGHNPGVSMLIATLCNTNRGNVPTGSVHHLWFEMEEWNQLEYTKTSGYETNIVAS</sequence>
<dbReference type="InterPro" id="IPR013078">
    <property type="entry name" value="His_Pase_superF_clade-1"/>
</dbReference>
<dbReference type="PANTHER" id="PTHR20935">
    <property type="entry name" value="PHOSPHOGLYCERATE MUTASE-RELATED"/>
    <property type="match status" value="1"/>
</dbReference>
<dbReference type="SMART" id="SM00855">
    <property type="entry name" value="PGAM"/>
    <property type="match status" value="1"/>
</dbReference>
<keyword evidence="1" id="KW-0378">Hydrolase</keyword>
<dbReference type="EMBL" id="PYFT01000001">
    <property type="protein sequence ID" value="PSR52924.1"/>
    <property type="molecule type" value="Genomic_DNA"/>
</dbReference>